<dbReference type="Gene3D" id="3.30.70.270">
    <property type="match status" value="2"/>
</dbReference>
<reference evidence="2" key="1">
    <citation type="submission" date="2020-06" db="EMBL/GenBank/DDBJ databases">
        <authorList>
            <person name="Li T."/>
            <person name="Hu X."/>
            <person name="Zhang T."/>
            <person name="Song X."/>
            <person name="Zhang H."/>
            <person name="Dai N."/>
            <person name="Sheng W."/>
            <person name="Hou X."/>
            <person name="Wei L."/>
        </authorList>
    </citation>
    <scope>NUCLEOTIDE SEQUENCE</scope>
    <source>
        <strain evidence="2">K16</strain>
        <tissue evidence="2">Leaf</tissue>
    </source>
</reference>
<dbReference type="InterPro" id="IPR056924">
    <property type="entry name" value="SH3_Tf2-1"/>
</dbReference>
<keyword evidence="3" id="KW-1185">Reference proteome</keyword>
<dbReference type="PANTHER" id="PTHR48475:SF2">
    <property type="entry name" value="RIBONUCLEASE H"/>
    <property type="match status" value="1"/>
</dbReference>
<organism evidence="2 3">
    <name type="scientific">Sesamum angolense</name>
    <dbReference type="NCBI Taxonomy" id="2727404"/>
    <lineage>
        <taxon>Eukaryota</taxon>
        <taxon>Viridiplantae</taxon>
        <taxon>Streptophyta</taxon>
        <taxon>Embryophyta</taxon>
        <taxon>Tracheophyta</taxon>
        <taxon>Spermatophyta</taxon>
        <taxon>Magnoliopsida</taxon>
        <taxon>eudicotyledons</taxon>
        <taxon>Gunneridae</taxon>
        <taxon>Pentapetalae</taxon>
        <taxon>asterids</taxon>
        <taxon>lamiids</taxon>
        <taxon>Lamiales</taxon>
        <taxon>Pedaliaceae</taxon>
        <taxon>Sesamum</taxon>
    </lineage>
</organism>
<dbReference type="Gene3D" id="3.10.20.370">
    <property type="match status" value="1"/>
</dbReference>
<reference evidence="2" key="2">
    <citation type="journal article" date="2024" name="Plant">
        <title>Genomic evolution and insights into agronomic trait innovations of Sesamum species.</title>
        <authorList>
            <person name="Miao H."/>
            <person name="Wang L."/>
            <person name="Qu L."/>
            <person name="Liu H."/>
            <person name="Sun Y."/>
            <person name="Le M."/>
            <person name="Wang Q."/>
            <person name="Wei S."/>
            <person name="Zheng Y."/>
            <person name="Lin W."/>
            <person name="Duan Y."/>
            <person name="Cao H."/>
            <person name="Xiong S."/>
            <person name="Wang X."/>
            <person name="Wei L."/>
            <person name="Li C."/>
            <person name="Ma Q."/>
            <person name="Ju M."/>
            <person name="Zhao R."/>
            <person name="Li G."/>
            <person name="Mu C."/>
            <person name="Tian Q."/>
            <person name="Mei H."/>
            <person name="Zhang T."/>
            <person name="Gao T."/>
            <person name="Zhang H."/>
        </authorList>
    </citation>
    <scope>NUCLEOTIDE SEQUENCE</scope>
    <source>
        <strain evidence="2">K16</strain>
    </source>
</reference>
<proteinExistence type="predicted"/>
<dbReference type="AlphaFoldDB" id="A0AAE1WGH7"/>
<dbReference type="PROSITE" id="PS50878">
    <property type="entry name" value="RT_POL"/>
    <property type="match status" value="1"/>
</dbReference>
<dbReference type="InterPro" id="IPR036397">
    <property type="entry name" value="RNaseH_sf"/>
</dbReference>
<dbReference type="CDD" id="cd09279">
    <property type="entry name" value="RNase_HI_like"/>
    <property type="match status" value="1"/>
</dbReference>
<dbReference type="CDD" id="cd01647">
    <property type="entry name" value="RT_LTR"/>
    <property type="match status" value="1"/>
</dbReference>
<dbReference type="Pfam" id="PF00078">
    <property type="entry name" value="RVT_1"/>
    <property type="match status" value="1"/>
</dbReference>
<gene>
    <name evidence="2" type="ORF">Sango_2046400</name>
</gene>
<comment type="caution">
    <text evidence="2">The sequence shown here is derived from an EMBL/GenBank/DDBJ whole genome shotgun (WGS) entry which is preliminary data.</text>
</comment>
<dbReference type="Pfam" id="PF13456">
    <property type="entry name" value="RVT_3"/>
    <property type="match status" value="1"/>
</dbReference>
<dbReference type="InterPro" id="IPR012337">
    <property type="entry name" value="RNaseH-like_sf"/>
</dbReference>
<dbReference type="GO" id="GO:0003676">
    <property type="term" value="F:nucleic acid binding"/>
    <property type="evidence" value="ECO:0007669"/>
    <property type="project" value="InterPro"/>
</dbReference>
<dbReference type="InterPro" id="IPR041577">
    <property type="entry name" value="RT_RNaseH_2"/>
</dbReference>
<evidence type="ECO:0000313" key="3">
    <source>
        <dbReference type="Proteomes" id="UP001289374"/>
    </source>
</evidence>
<dbReference type="InterPro" id="IPR000477">
    <property type="entry name" value="RT_dom"/>
</dbReference>
<sequence>MSFLDAFQGYNQIRLARDDQDKTSFVTDQGIFCYNVMPFGLKNAGATYQRLVNNMFREQIGRNMEVYIDDMMVKSQKKENHKQDLQECFGILQHFGMKLNPKKCTFGVRGGKFSGFMISQRGIEVNPEKIKAILEMKPPRTIQEVQRLTGRLAALNRFISRSSDRGLPFFKPKDEETLYIYLATSQGAISAVLTREEGRDHQPVYYVSKTLQGVEEKYPPIEKLAFALVAVELSEYGIEYHPRPAIKAQALVDFVVEMTAEEGEHKQRWWKLFVDGSSTLQGSGVGVILETPQGDKIQYALRFSFDASNNEAEYEALLAGGRLAQAAGAKYLRAYSDSQLVVNQVNGEYEAKVWRRSDVQGNIGKLDAKWEGPYRVIETIGNATYKLEKPDGKEIPRTWNASNLKKFYA</sequence>
<dbReference type="Gene3D" id="3.30.420.10">
    <property type="entry name" value="Ribonuclease H-like superfamily/Ribonuclease H"/>
    <property type="match status" value="1"/>
</dbReference>
<protein>
    <submittedName>
        <fullName evidence="2">Retrovirus-related Pol polyprotein from transposon opus</fullName>
    </submittedName>
</protein>
<dbReference type="Pfam" id="PF24626">
    <property type="entry name" value="SH3_Tf2-1"/>
    <property type="match status" value="1"/>
</dbReference>
<dbReference type="InterPro" id="IPR043128">
    <property type="entry name" value="Rev_trsase/Diguanyl_cyclase"/>
</dbReference>
<dbReference type="EMBL" id="JACGWL010000011">
    <property type="protein sequence ID" value="KAK4392686.1"/>
    <property type="molecule type" value="Genomic_DNA"/>
</dbReference>
<evidence type="ECO:0000259" key="1">
    <source>
        <dbReference type="PROSITE" id="PS50878"/>
    </source>
</evidence>
<name>A0AAE1WGH7_9LAMI</name>
<dbReference type="SUPFAM" id="SSF56672">
    <property type="entry name" value="DNA/RNA polymerases"/>
    <property type="match status" value="1"/>
</dbReference>
<dbReference type="InterPro" id="IPR002156">
    <property type="entry name" value="RNaseH_domain"/>
</dbReference>
<dbReference type="PANTHER" id="PTHR48475">
    <property type="entry name" value="RIBONUCLEASE H"/>
    <property type="match status" value="1"/>
</dbReference>
<dbReference type="Proteomes" id="UP001289374">
    <property type="component" value="Unassembled WGS sequence"/>
</dbReference>
<dbReference type="GO" id="GO:0004523">
    <property type="term" value="F:RNA-DNA hybrid ribonuclease activity"/>
    <property type="evidence" value="ECO:0007669"/>
    <property type="project" value="InterPro"/>
</dbReference>
<dbReference type="Pfam" id="PF17919">
    <property type="entry name" value="RT_RNaseH_2"/>
    <property type="match status" value="1"/>
</dbReference>
<feature type="domain" description="Reverse transcriptase" evidence="1">
    <location>
        <begin position="1"/>
        <end position="118"/>
    </location>
</feature>
<evidence type="ECO:0000313" key="2">
    <source>
        <dbReference type="EMBL" id="KAK4392686.1"/>
    </source>
</evidence>
<accession>A0AAE1WGH7</accession>
<dbReference type="SUPFAM" id="SSF53098">
    <property type="entry name" value="Ribonuclease H-like"/>
    <property type="match status" value="1"/>
</dbReference>
<dbReference type="InterPro" id="IPR043502">
    <property type="entry name" value="DNA/RNA_pol_sf"/>
</dbReference>
<dbReference type="Gene3D" id="3.10.10.10">
    <property type="entry name" value="HIV Type 1 Reverse Transcriptase, subunit A, domain 1"/>
    <property type="match status" value="1"/>
</dbReference>